<gene>
    <name evidence="3" type="ORF">TWF718_006012</name>
</gene>
<dbReference type="AlphaFoldDB" id="A0AAN8MZU2"/>
<proteinExistence type="predicted"/>
<keyword evidence="4" id="KW-1185">Reference proteome</keyword>
<comment type="caution">
    <text evidence="3">The sequence shown here is derived from an EMBL/GenBank/DDBJ whole genome shotgun (WGS) entry which is preliminary data.</text>
</comment>
<evidence type="ECO:0000313" key="4">
    <source>
        <dbReference type="Proteomes" id="UP001313282"/>
    </source>
</evidence>
<feature type="signal peptide" evidence="2">
    <location>
        <begin position="1"/>
        <end position="25"/>
    </location>
</feature>
<protein>
    <submittedName>
        <fullName evidence="3">Uncharacterized protein</fullName>
    </submittedName>
</protein>
<keyword evidence="2" id="KW-0732">Signal</keyword>
<accession>A0AAN8MZU2</accession>
<dbReference type="Proteomes" id="UP001313282">
    <property type="component" value="Unassembled WGS sequence"/>
</dbReference>
<feature type="compositionally biased region" description="Polar residues" evidence="1">
    <location>
        <begin position="46"/>
        <end position="65"/>
    </location>
</feature>
<name>A0AAN8MZU2_9PEZI</name>
<feature type="region of interest" description="Disordered" evidence="1">
    <location>
        <begin position="46"/>
        <end position="70"/>
    </location>
</feature>
<evidence type="ECO:0000256" key="2">
    <source>
        <dbReference type="SAM" id="SignalP"/>
    </source>
</evidence>
<evidence type="ECO:0000313" key="3">
    <source>
        <dbReference type="EMBL" id="KAK6348202.1"/>
    </source>
</evidence>
<sequence length="357" mass="40766">MHTLFHPTYTKLVLLLFLVFPTIEQYPFVDASPLVLEQNGPVSRNAEATTLSGKLEPQPTSTASTGARPGGVALPEDLQTFARYFDGGARGSPVRGAQPEIDASQTQKNGTLVKKVDVPLSYFYDKRGLYVDCHSRRYIYERQPFTVPEFPEVKLRHWTDWKAKGDFSSVERYIYQRQHRCRACRCDEDGKMIPSEIISCRSPLTVLKCMIIMGCYCIANLVQPPPIEGATLSDYQQVLDRIPRTVRNRDRYYRWLFAGNSLGFRTDDLEFAPLGNGPLYIAGWENPETPGPDFEPAPEDLGDEYMSWEERNHEFSYWDPRHPDDPQYVYPPHFEVDDSWLFGPNGPGLNSMPPPKD</sequence>
<evidence type="ECO:0000256" key="1">
    <source>
        <dbReference type="SAM" id="MobiDB-lite"/>
    </source>
</evidence>
<reference evidence="3 4" key="1">
    <citation type="submission" date="2019-10" db="EMBL/GenBank/DDBJ databases">
        <authorList>
            <person name="Palmer J.M."/>
        </authorList>
    </citation>
    <scope>NUCLEOTIDE SEQUENCE [LARGE SCALE GENOMIC DNA]</scope>
    <source>
        <strain evidence="3 4">TWF718</strain>
    </source>
</reference>
<dbReference type="EMBL" id="JAVHNR010000003">
    <property type="protein sequence ID" value="KAK6348202.1"/>
    <property type="molecule type" value="Genomic_DNA"/>
</dbReference>
<feature type="chain" id="PRO_5043032596" evidence="2">
    <location>
        <begin position="26"/>
        <end position="357"/>
    </location>
</feature>
<organism evidence="3 4">
    <name type="scientific">Orbilia javanica</name>
    <dbReference type="NCBI Taxonomy" id="47235"/>
    <lineage>
        <taxon>Eukaryota</taxon>
        <taxon>Fungi</taxon>
        <taxon>Dikarya</taxon>
        <taxon>Ascomycota</taxon>
        <taxon>Pezizomycotina</taxon>
        <taxon>Orbiliomycetes</taxon>
        <taxon>Orbiliales</taxon>
        <taxon>Orbiliaceae</taxon>
        <taxon>Orbilia</taxon>
    </lineage>
</organism>